<dbReference type="Gene3D" id="3.30.710.10">
    <property type="entry name" value="Potassium Channel Kv1.1, Chain A"/>
    <property type="match status" value="1"/>
</dbReference>
<evidence type="ECO:0000256" key="1">
    <source>
        <dbReference type="ARBA" id="ARBA00002668"/>
    </source>
</evidence>
<organism evidence="4 5">
    <name type="scientific">Durio zibethinus</name>
    <name type="common">Durian</name>
    <dbReference type="NCBI Taxonomy" id="66656"/>
    <lineage>
        <taxon>Eukaryota</taxon>
        <taxon>Viridiplantae</taxon>
        <taxon>Streptophyta</taxon>
        <taxon>Embryophyta</taxon>
        <taxon>Tracheophyta</taxon>
        <taxon>Spermatophyta</taxon>
        <taxon>Magnoliopsida</taxon>
        <taxon>eudicotyledons</taxon>
        <taxon>Gunneridae</taxon>
        <taxon>Pentapetalae</taxon>
        <taxon>rosids</taxon>
        <taxon>malvids</taxon>
        <taxon>Malvales</taxon>
        <taxon>Malvaceae</taxon>
        <taxon>Helicteroideae</taxon>
        <taxon>Durio</taxon>
    </lineage>
</organism>
<dbReference type="UniPathway" id="UPA00143"/>
<evidence type="ECO:0000256" key="2">
    <source>
        <dbReference type="ARBA" id="ARBA00004906"/>
    </source>
</evidence>
<evidence type="ECO:0000259" key="3">
    <source>
        <dbReference type="PROSITE" id="PS50097"/>
    </source>
</evidence>
<dbReference type="SUPFAM" id="SSF54695">
    <property type="entry name" value="POZ domain"/>
    <property type="match status" value="1"/>
</dbReference>
<comment type="function">
    <text evidence="1">May act as a substrate-specific adapter of an E3 ubiquitin-protein ligase complex (CUL3-RBX1-BTB) which mediates the ubiquitination and subsequent proteasomal degradation of target proteins.</text>
</comment>
<dbReference type="GO" id="GO:0019005">
    <property type="term" value="C:SCF ubiquitin ligase complex"/>
    <property type="evidence" value="ECO:0007669"/>
    <property type="project" value="TreeGrafter"/>
</dbReference>
<name>A0A6P6AQG9_DURZI</name>
<dbReference type="PANTHER" id="PTHR13318">
    <property type="entry name" value="PARTNER OF PAIRED, ISOFORM B-RELATED"/>
    <property type="match status" value="1"/>
</dbReference>
<feature type="domain" description="BTB" evidence="3">
    <location>
        <begin position="43"/>
        <end position="109"/>
    </location>
</feature>
<dbReference type="OrthoDB" id="775260at2759"/>
<dbReference type="CDD" id="cd18186">
    <property type="entry name" value="BTB_POZ_ZBTB_KLHL-like"/>
    <property type="match status" value="1"/>
</dbReference>
<dbReference type="PROSITE" id="PS50097">
    <property type="entry name" value="BTB"/>
    <property type="match status" value="1"/>
</dbReference>
<evidence type="ECO:0000313" key="5">
    <source>
        <dbReference type="RefSeq" id="XP_022767134.1"/>
    </source>
</evidence>
<evidence type="ECO:0000313" key="4">
    <source>
        <dbReference type="Proteomes" id="UP000515121"/>
    </source>
</evidence>
<dbReference type="InterPro" id="IPR011705">
    <property type="entry name" value="BACK"/>
</dbReference>
<dbReference type="RefSeq" id="XP_022767134.1">
    <property type="nucleotide sequence ID" value="XM_022911399.1"/>
</dbReference>
<protein>
    <submittedName>
        <fullName evidence="5">BTB/POZ domain-containing protein FBL11 isoform X1</fullName>
    </submittedName>
</protein>
<dbReference type="KEGG" id="dzi:111311746"/>
<gene>
    <name evidence="5" type="primary">LOC111311746</name>
</gene>
<dbReference type="Pfam" id="PF07707">
    <property type="entry name" value="BACK"/>
    <property type="match status" value="1"/>
</dbReference>
<dbReference type="InterPro" id="IPR032675">
    <property type="entry name" value="LRR_dom_sf"/>
</dbReference>
<reference evidence="5" key="1">
    <citation type="submission" date="2025-08" db="UniProtKB">
        <authorList>
            <consortium name="RefSeq"/>
        </authorList>
    </citation>
    <scope>IDENTIFICATION</scope>
    <source>
        <tissue evidence="5">Fruit stalk</tissue>
    </source>
</reference>
<dbReference type="SMART" id="SM00367">
    <property type="entry name" value="LRR_CC"/>
    <property type="match status" value="6"/>
</dbReference>
<accession>A0A6P6AQG9</accession>
<dbReference type="GO" id="GO:0031146">
    <property type="term" value="P:SCF-dependent proteasomal ubiquitin-dependent protein catabolic process"/>
    <property type="evidence" value="ECO:0007669"/>
    <property type="project" value="TreeGrafter"/>
</dbReference>
<dbReference type="GeneID" id="111311746"/>
<dbReference type="Gene3D" id="1.25.40.420">
    <property type="match status" value="1"/>
</dbReference>
<dbReference type="Pfam" id="PF00651">
    <property type="entry name" value="BTB"/>
    <property type="match status" value="1"/>
</dbReference>
<comment type="pathway">
    <text evidence="2">Protein modification; protein ubiquitination.</text>
</comment>
<dbReference type="AlphaFoldDB" id="A0A6P6AQG9"/>
<dbReference type="Gene3D" id="3.80.10.10">
    <property type="entry name" value="Ribonuclease Inhibitor"/>
    <property type="match status" value="2"/>
</dbReference>
<proteinExistence type="predicted"/>
<dbReference type="SUPFAM" id="SSF52047">
    <property type="entry name" value="RNI-like"/>
    <property type="match status" value="2"/>
</dbReference>
<sequence length="985" mass="109578">MASSSDDDEFVILVCTDPNNQIGADISNEEIVISTTDISHWDFPSILSFQTFKIQAHRNRLIEESSYFRGLLSGSFSESCSDCISIEWQLETFLNVLRCMFRCPLDITSRNFIPLFEAALYFGVEMLLLQLKSWFSEVSLSKDPGLLKIQLDDLIRIWNFGLEHANGFVQELCASYLARNFMWTMSSNFFEDVPYDLLLLCIKHPHLTVDSEKHLSDALFIWLDSNTKQLEGSSKTENEFSDILKQIRISLLPLWFASGKRSSGCFSELANESVNSIFRLMKVTTTGSINALGDSDLSHLRIRLTEYSKRMDLSGCPQITPMILLLSLLPNTHSFALALRKSIKEAVSNLEQADGSKYQISQGLLPTLSFEAVQEVDISGCLKLHLEVAIECFSKSFPCLRKVKAAYLLNFRTTTLYKLVQKCPLVSEVDITIDMNPLISSQVSVISSTSSSPVIPLAPNRPYIVDHSFSMTYPYHLGPSLANITKLTMEGRSDVCDSDVQYFSKFCVSLCYLNLKGCISLTDVCIANLIRRCTKLHSILVCHTSFGMNSILALCTASRSFSNSLTAKFGKMHLDSLASNLQLLHMGGCKFCSSTAADEASLLELLSQTQMLKSLCLRDTNLVDNALCNFSGSLLEMLDVSNTMISGAALNLVVRANPGLKCLNARGCKNLFWTENKTKGAKFSSSYSCGELLTDLGKTCRLEEIALGWGFSYFSLQDLKPAILSLRAMTVGLGGTLPEDALILLPTICPLLESLVLYFQVISDCTIINMITSLRQLRTLSLCYCLGDISISSFNLSMPSLRKLRLERVTPWMTNNDLVLLTQNCTKLVELALLGCKLLNSDAQCIISRGWPGLISIHLEDCGELTKKGISSLFNCTALEDLLLRHNGPGVQRNFILDAALKLPMLRQVSLDLCDASEGDFDLPDDEDESDRYSLRSVKIARCKSGRCNAGSHFAEVLAKPAHRETLVLVWNSRNLVRTVVKERL</sequence>
<dbReference type="InterPro" id="IPR000210">
    <property type="entry name" value="BTB/POZ_dom"/>
</dbReference>
<dbReference type="SMART" id="SM00875">
    <property type="entry name" value="BACK"/>
    <property type="match status" value="1"/>
</dbReference>
<dbReference type="InterPro" id="IPR006553">
    <property type="entry name" value="Leu-rich_rpt_Cys-con_subtyp"/>
</dbReference>
<dbReference type="PANTHER" id="PTHR13318:SF71">
    <property type="entry name" value="BTB_POZ DOMAIN-CONTAINING PROTEIN FBL11"/>
    <property type="match status" value="1"/>
</dbReference>
<dbReference type="Proteomes" id="UP000515121">
    <property type="component" value="Unplaced"/>
</dbReference>
<keyword evidence="4" id="KW-1185">Reference proteome</keyword>
<dbReference type="GO" id="GO:0016567">
    <property type="term" value="P:protein ubiquitination"/>
    <property type="evidence" value="ECO:0007669"/>
    <property type="project" value="UniProtKB-UniPathway"/>
</dbReference>
<dbReference type="InterPro" id="IPR011333">
    <property type="entry name" value="SKP1/BTB/POZ_sf"/>
</dbReference>